<name>A0A3N0Z9P4_ANAGA</name>
<proteinExistence type="predicted"/>
<feature type="region of interest" description="Disordered" evidence="1">
    <location>
        <begin position="25"/>
        <end position="77"/>
    </location>
</feature>
<feature type="compositionally biased region" description="Polar residues" evidence="1">
    <location>
        <begin position="64"/>
        <end position="77"/>
    </location>
</feature>
<organism evidence="2 3">
    <name type="scientific">Anabarilius grahami</name>
    <name type="common">Kanglang fish</name>
    <name type="synonym">Barilius grahami</name>
    <dbReference type="NCBI Taxonomy" id="495550"/>
    <lineage>
        <taxon>Eukaryota</taxon>
        <taxon>Metazoa</taxon>
        <taxon>Chordata</taxon>
        <taxon>Craniata</taxon>
        <taxon>Vertebrata</taxon>
        <taxon>Euteleostomi</taxon>
        <taxon>Actinopterygii</taxon>
        <taxon>Neopterygii</taxon>
        <taxon>Teleostei</taxon>
        <taxon>Ostariophysi</taxon>
        <taxon>Cypriniformes</taxon>
        <taxon>Xenocyprididae</taxon>
        <taxon>Xenocypridinae</taxon>
        <taxon>Xenocypridinae incertae sedis</taxon>
        <taxon>Anabarilius</taxon>
    </lineage>
</organism>
<sequence>MEADCDNGQFQTLSAGYIANRCRQVTADERFPPPSPPSIARNSRENLRGGEQGQEDRWEEGLTSPPQTLPNKTQTHSSVSLSQCSHLNMITLAAEMLALVQTLYKTNADILENEKAPWPHKSDLDRQSEQGLSDFSREEIEAFNRVKLQSNTLVKSALSSFRISVKI</sequence>
<evidence type="ECO:0000256" key="1">
    <source>
        <dbReference type="SAM" id="MobiDB-lite"/>
    </source>
</evidence>
<keyword evidence="3" id="KW-1185">Reference proteome</keyword>
<protein>
    <submittedName>
        <fullName evidence="2">Uncharacterized protein</fullName>
    </submittedName>
</protein>
<comment type="caution">
    <text evidence="2">The sequence shown here is derived from an EMBL/GenBank/DDBJ whole genome shotgun (WGS) entry which is preliminary data.</text>
</comment>
<accession>A0A3N0Z9P4</accession>
<reference evidence="2 3" key="1">
    <citation type="submission" date="2018-10" db="EMBL/GenBank/DDBJ databases">
        <title>Genome assembly for a Yunnan-Guizhou Plateau 3E fish, Anabarilius grahami (Regan), and its evolutionary and genetic applications.</title>
        <authorList>
            <person name="Jiang W."/>
        </authorList>
    </citation>
    <scope>NUCLEOTIDE SEQUENCE [LARGE SCALE GENOMIC DNA]</scope>
    <source>
        <strain evidence="2">AG-KIZ</strain>
        <tissue evidence="2">Muscle</tissue>
    </source>
</reference>
<dbReference type="EMBL" id="RJVU01006614">
    <property type="protein sequence ID" value="ROL54668.1"/>
    <property type="molecule type" value="Genomic_DNA"/>
</dbReference>
<gene>
    <name evidence="2" type="ORF">DPX16_11843</name>
</gene>
<evidence type="ECO:0000313" key="2">
    <source>
        <dbReference type="EMBL" id="ROL54668.1"/>
    </source>
</evidence>
<feature type="compositionally biased region" description="Basic and acidic residues" evidence="1">
    <location>
        <begin position="42"/>
        <end position="60"/>
    </location>
</feature>
<dbReference type="Proteomes" id="UP000281406">
    <property type="component" value="Unassembled WGS sequence"/>
</dbReference>
<dbReference type="AlphaFoldDB" id="A0A3N0Z9P4"/>
<evidence type="ECO:0000313" key="3">
    <source>
        <dbReference type="Proteomes" id="UP000281406"/>
    </source>
</evidence>